<comment type="caution">
    <text evidence="2">The sequence shown here is derived from an EMBL/GenBank/DDBJ whole genome shotgun (WGS) entry which is preliminary data.</text>
</comment>
<dbReference type="EMBL" id="JAIWYP010000007">
    <property type="protein sequence ID" value="KAH3800971.1"/>
    <property type="molecule type" value="Genomic_DNA"/>
</dbReference>
<name>A0A9D4FMY6_DREPO</name>
<gene>
    <name evidence="2" type="ORF">DPMN_154615</name>
</gene>
<dbReference type="Proteomes" id="UP000828390">
    <property type="component" value="Unassembled WGS sequence"/>
</dbReference>
<dbReference type="SUPFAM" id="SSF50494">
    <property type="entry name" value="Trypsin-like serine proteases"/>
    <property type="match status" value="1"/>
</dbReference>
<keyword evidence="3" id="KW-1185">Reference proteome</keyword>
<dbReference type="InterPro" id="IPR001254">
    <property type="entry name" value="Trypsin_dom"/>
</dbReference>
<feature type="domain" description="Peptidase S1" evidence="1">
    <location>
        <begin position="254"/>
        <end position="448"/>
    </location>
</feature>
<organism evidence="2 3">
    <name type="scientific">Dreissena polymorpha</name>
    <name type="common">Zebra mussel</name>
    <name type="synonym">Mytilus polymorpha</name>
    <dbReference type="NCBI Taxonomy" id="45954"/>
    <lineage>
        <taxon>Eukaryota</taxon>
        <taxon>Metazoa</taxon>
        <taxon>Spiralia</taxon>
        <taxon>Lophotrochozoa</taxon>
        <taxon>Mollusca</taxon>
        <taxon>Bivalvia</taxon>
        <taxon>Autobranchia</taxon>
        <taxon>Heteroconchia</taxon>
        <taxon>Euheterodonta</taxon>
        <taxon>Imparidentia</taxon>
        <taxon>Neoheterodontei</taxon>
        <taxon>Myida</taxon>
        <taxon>Dreissenoidea</taxon>
        <taxon>Dreissenidae</taxon>
        <taxon>Dreissena</taxon>
    </lineage>
</organism>
<sequence>MPFSMSSTHRQCVTQAENNMHVIQDTHIVDVLPTTKDLSDMFYSNTYSIDELKAKCQKVCNEILKVEHVVNVYPTYTTNSTKRLVFVAVVENEFESTEQLKQLGYDIEIQYKQPKYTKDNPRQDDYLLKHEFTDKLKNVIRKFGNTLMLKHTNVSFIRGCKYRLVTENENEIKYEPRLAVYVRAKGFIPIGEEPIAKSYDGVPVDVREGVCITFAGGRANDILENVKMGCQIERHQSGSLGVLFENDNGLCGITCGHVVCSPKDMEQCMKKGGTVNFDTNYEVYQPKKPHTIGYLKKVIYKQGIGNDVGLDIGVIQLTSRPPIDGKFPIAEKAQSDLEFESGKAFEPKAVGEPCYKFGCVTEYTRSKITQTSEEPSVARFNFEGYTLILHNQILVKTNGVLFAEPGDSGSPVFIKACDGELVCIGIVEGGLYEQNDPTCTVYVTPITRILQELCISKLKSFSIIETMAKDIGELKGSVSRIEQLVINNKAYQCVCS</sequence>
<reference evidence="2" key="2">
    <citation type="submission" date="2020-11" db="EMBL/GenBank/DDBJ databases">
        <authorList>
            <person name="McCartney M.A."/>
            <person name="Auch B."/>
            <person name="Kono T."/>
            <person name="Mallez S."/>
            <person name="Becker A."/>
            <person name="Gohl D.M."/>
            <person name="Silverstein K.A.T."/>
            <person name="Koren S."/>
            <person name="Bechman K.B."/>
            <person name="Herman A."/>
            <person name="Abrahante J.E."/>
            <person name="Garbe J."/>
        </authorList>
    </citation>
    <scope>NUCLEOTIDE SEQUENCE</scope>
    <source>
        <strain evidence="2">Duluth1</strain>
        <tissue evidence="2">Whole animal</tissue>
    </source>
</reference>
<evidence type="ECO:0000313" key="3">
    <source>
        <dbReference type="Proteomes" id="UP000828390"/>
    </source>
</evidence>
<accession>A0A9D4FMY6</accession>
<dbReference type="AlphaFoldDB" id="A0A9D4FMY6"/>
<dbReference type="InterPro" id="IPR009003">
    <property type="entry name" value="Peptidase_S1_PA"/>
</dbReference>
<proteinExistence type="predicted"/>
<dbReference type="Pfam" id="PF00089">
    <property type="entry name" value="Trypsin"/>
    <property type="match status" value="1"/>
</dbReference>
<dbReference type="GO" id="GO:0004252">
    <property type="term" value="F:serine-type endopeptidase activity"/>
    <property type="evidence" value="ECO:0007669"/>
    <property type="project" value="InterPro"/>
</dbReference>
<evidence type="ECO:0000313" key="2">
    <source>
        <dbReference type="EMBL" id="KAH3800971.1"/>
    </source>
</evidence>
<dbReference type="GO" id="GO:0006508">
    <property type="term" value="P:proteolysis"/>
    <property type="evidence" value="ECO:0007669"/>
    <property type="project" value="InterPro"/>
</dbReference>
<reference evidence="2" key="1">
    <citation type="journal article" date="2019" name="bioRxiv">
        <title>The Genome of the Zebra Mussel, Dreissena polymorpha: A Resource for Invasive Species Research.</title>
        <authorList>
            <person name="McCartney M.A."/>
            <person name="Auch B."/>
            <person name="Kono T."/>
            <person name="Mallez S."/>
            <person name="Zhang Y."/>
            <person name="Obille A."/>
            <person name="Becker A."/>
            <person name="Abrahante J.E."/>
            <person name="Garbe J."/>
            <person name="Badalamenti J.P."/>
            <person name="Herman A."/>
            <person name="Mangelson H."/>
            <person name="Liachko I."/>
            <person name="Sullivan S."/>
            <person name="Sone E.D."/>
            <person name="Koren S."/>
            <person name="Silverstein K.A.T."/>
            <person name="Beckman K.B."/>
            <person name="Gohl D.M."/>
        </authorList>
    </citation>
    <scope>NUCLEOTIDE SEQUENCE</scope>
    <source>
        <strain evidence="2">Duluth1</strain>
        <tissue evidence="2">Whole animal</tissue>
    </source>
</reference>
<evidence type="ECO:0000259" key="1">
    <source>
        <dbReference type="Pfam" id="PF00089"/>
    </source>
</evidence>
<protein>
    <recommendedName>
        <fullName evidence="1">Peptidase S1 domain-containing protein</fullName>
    </recommendedName>
</protein>